<evidence type="ECO:0000256" key="2">
    <source>
        <dbReference type="SAM" id="Phobius"/>
    </source>
</evidence>
<dbReference type="RefSeq" id="WP_038605270.1">
    <property type="nucleotide sequence ID" value="NZ_CP008944.1"/>
</dbReference>
<dbReference type="EMBL" id="CP008944">
    <property type="protein sequence ID" value="AIG64054.1"/>
    <property type="molecule type" value="Genomic_DNA"/>
</dbReference>
<evidence type="ECO:0000256" key="1">
    <source>
        <dbReference type="SAM" id="MobiDB-lite"/>
    </source>
</evidence>
<dbReference type="Proteomes" id="UP000028504">
    <property type="component" value="Chromosome"/>
</dbReference>
<keyword evidence="2" id="KW-1133">Transmembrane helix</keyword>
<protein>
    <recommendedName>
        <fullName evidence="6">Secreted protein</fullName>
    </recommendedName>
</protein>
<feature type="chain" id="PRO_5046258628" description="Secreted protein" evidence="3">
    <location>
        <begin position="25"/>
        <end position="100"/>
    </location>
</feature>
<reference evidence="4 5" key="1">
    <citation type="submission" date="2014-07" db="EMBL/GenBank/DDBJ databases">
        <title>Complete genome sequence of Corynebacterium atypicum DSM 44849: identifiction of the mycolic acid biosynthesis genes.</title>
        <authorList>
            <person name="Tippelt A."/>
            <person name="Mollmann S."/>
            <person name="Albersmeier A."/>
            <person name="Jaenicke S."/>
            <person name="Ruckert C."/>
            <person name="Tauch A."/>
        </authorList>
    </citation>
    <scope>NUCLEOTIDE SEQUENCE [LARGE SCALE GENOMIC DNA]</scope>
    <source>
        <strain evidence="4 5">R2070</strain>
    </source>
</reference>
<keyword evidence="3" id="KW-0732">Signal</keyword>
<evidence type="ECO:0000313" key="4">
    <source>
        <dbReference type="EMBL" id="AIG64054.1"/>
    </source>
</evidence>
<feature type="signal peptide" evidence="3">
    <location>
        <begin position="1"/>
        <end position="24"/>
    </location>
</feature>
<evidence type="ECO:0008006" key="6">
    <source>
        <dbReference type="Google" id="ProtNLM"/>
    </source>
</evidence>
<proteinExistence type="predicted"/>
<keyword evidence="5" id="KW-1185">Reference proteome</keyword>
<accession>A0ABM5QMM9</accession>
<keyword evidence="2" id="KW-0472">Membrane</keyword>
<feature type="region of interest" description="Disordered" evidence="1">
    <location>
        <begin position="27"/>
        <end position="61"/>
    </location>
</feature>
<sequence>MKLFTRKSLVAAAAAVAVATTALAAPAGAQENEAPQEVAAVADESQDAQANDGAADTEEPAAQPQAIGGIVGIISTIIGVLTAIFGIIAKFLPKLPKPGK</sequence>
<evidence type="ECO:0000256" key="3">
    <source>
        <dbReference type="SAM" id="SignalP"/>
    </source>
</evidence>
<evidence type="ECO:0000313" key="5">
    <source>
        <dbReference type="Proteomes" id="UP000028504"/>
    </source>
</evidence>
<feature type="transmembrane region" description="Helical" evidence="2">
    <location>
        <begin position="66"/>
        <end position="92"/>
    </location>
</feature>
<name>A0ABM5QMM9_9CORY</name>
<gene>
    <name evidence="4" type="ORF">CATYP_04710</name>
</gene>
<keyword evidence="2" id="KW-0812">Transmembrane</keyword>
<organism evidence="4 5">
    <name type="scientific">Corynebacterium atypicum</name>
    <dbReference type="NCBI Taxonomy" id="191610"/>
    <lineage>
        <taxon>Bacteria</taxon>
        <taxon>Bacillati</taxon>
        <taxon>Actinomycetota</taxon>
        <taxon>Actinomycetes</taxon>
        <taxon>Mycobacteriales</taxon>
        <taxon>Corynebacteriaceae</taxon>
        <taxon>Corynebacterium</taxon>
    </lineage>
</organism>